<organism evidence="1 2">
    <name type="scientific">Heyndrickxia ginsengihumi</name>
    <dbReference type="NCBI Taxonomy" id="363870"/>
    <lineage>
        <taxon>Bacteria</taxon>
        <taxon>Bacillati</taxon>
        <taxon>Bacillota</taxon>
        <taxon>Bacilli</taxon>
        <taxon>Bacillales</taxon>
        <taxon>Bacillaceae</taxon>
        <taxon>Heyndrickxia</taxon>
    </lineage>
</organism>
<name>A0A6M0PAS5_9BACI</name>
<proteinExistence type="predicted"/>
<comment type="caution">
    <text evidence="1">The sequence shown here is derived from an EMBL/GenBank/DDBJ whole genome shotgun (WGS) entry which is preliminary data.</text>
</comment>
<evidence type="ECO:0008006" key="3">
    <source>
        <dbReference type="Google" id="ProtNLM"/>
    </source>
</evidence>
<protein>
    <recommendedName>
        <fullName evidence="3">RNase H type-1 domain-containing protein</fullName>
    </recommendedName>
</protein>
<dbReference type="Proteomes" id="UP000476934">
    <property type="component" value="Unassembled WGS sequence"/>
</dbReference>
<dbReference type="EMBL" id="JAAIWK010000037">
    <property type="protein sequence ID" value="NEY21517.1"/>
    <property type="molecule type" value="Genomic_DNA"/>
</dbReference>
<dbReference type="InterPro" id="IPR012337">
    <property type="entry name" value="RNaseH-like_sf"/>
</dbReference>
<reference evidence="1 2" key="1">
    <citation type="submission" date="2020-02" db="EMBL/GenBank/DDBJ databases">
        <authorList>
            <person name="Feng H."/>
        </authorList>
    </citation>
    <scope>NUCLEOTIDE SEQUENCE [LARGE SCALE GENOMIC DNA]</scope>
    <source>
        <strain evidence="1 2">Gsoil 114</strain>
    </source>
</reference>
<reference evidence="1 2" key="2">
    <citation type="submission" date="2020-03" db="EMBL/GenBank/DDBJ databases">
        <title>Bacillus aquiflavi sp. nov., isolated from yellow water of strong flavor Chinese baijiu in Yibin region of China.</title>
        <authorList>
            <person name="Xie J."/>
        </authorList>
    </citation>
    <scope>NUCLEOTIDE SEQUENCE [LARGE SCALE GENOMIC DNA]</scope>
    <source>
        <strain evidence="1 2">Gsoil 114</strain>
    </source>
</reference>
<dbReference type="RefSeq" id="WP_163174447.1">
    <property type="nucleotide sequence ID" value="NZ_JAAIWK010000037.1"/>
</dbReference>
<evidence type="ECO:0000313" key="1">
    <source>
        <dbReference type="EMBL" id="NEY21517.1"/>
    </source>
</evidence>
<dbReference type="SUPFAM" id="SSF53098">
    <property type="entry name" value="Ribonuclease H-like"/>
    <property type="match status" value="1"/>
</dbReference>
<dbReference type="AlphaFoldDB" id="A0A6M0PAS5"/>
<evidence type="ECO:0000313" key="2">
    <source>
        <dbReference type="Proteomes" id="UP000476934"/>
    </source>
</evidence>
<accession>A0A6M0PAS5</accession>
<gene>
    <name evidence="1" type="ORF">G4D61_16365</name>
</gene>
<keyword evidence="2" id="KW-1185">Reference proteome</keyword>
<sequence>MKVGLFMKPKGNTKRAGAPPDFWKNYRTHLDVPEDLKSWVLKQYYDQETLSVYCDASIKNDHSLIGVACSYISNGLIVVKQQYVQPPLYGENVPSWYAEIKGIMFALNFFEKYKGTCSEIVVYSDLIDIERMLGEEILFKKNMELQKVRKELRQLYKLKKARYGEKLQINYLPVEKRKFNPFYRSAHNAASNLVKG</sequence>